<evidence type="ECO:0000256" key="2">
    <source>
        <dbReference type="ARBA" id="ARBA00022475"/>
    </source>
</evidence>
<evidence type="ECO:0000313" key="8">
    <source>
        <dbReference type="EMBL" id="CEP27624.1"/>
    </source>
</evidence>
<feature type="domain" description="Type II secretion system protein GspF" evidence="7">
    <location>
        <begin position="109"/>
        <end position="233"/>
    </location>
</feature>
<sequence length="297" mass="31341">MNPVLVALCAAAAIFGVFAVVEGLVRRPRRRGDVSGPGIPVLVRARWHGATRAQQISWSLAVAGALVGYLLTRSLLVTGGVPALILVLPGLLSAPPNRDVEVLEACDRWVRLLIGSVSTGKSVPDAIRATRNQVAPVLRAPVDGLIARLDARWSTASALRAMADDLAHPDADAIIAALIVATRRGGTGTGDALRALGQHSRRRLQSLREIATERAKPRIVVRQVTLITVVVLVGVAVFNPDYVAPYLTPTGQLLGAGLLAAYLGSLVMLRRMSTPEQRERILQGDGVELAPAGGDDA</sequence>
<keyword evidence="4 6" id="KW-1133">Transmembrane helix</keyword>
<comment type="subcellular location">
    <subcellularLocation>
        <location evidence="1">Cell membrane</location>
        <topology evidence="1">Multi-pass membrane protein</topology>
    </subcellularLocation>
</comment>
<keyword evidence="2" id="KW-1003">Cell membrane</keyword>
<gene>
    <name evidence="8" type="ORF">PFCIRM138_04440</name>
</gene>
<dbReference type="GO" id="GO:0005886">
    <property type="term" value="C:plasma membrane"/>
    <property type="evidence" value="ECO:0007669"/>
    <property type="project" value="UniProtKB-SubCell"/>
</dbReference>
<dbReference type="EMBL" id="LM676439">
    <property type="protein sequence ID" value="CEP27624.1"/>
    <property type="molecule type" value="Genomic_DNA"/>
</dbReference>
<dbReference type="Pfam" id="PF00482">
    <property type="entry name" value="T2SSF"/>
    <property type="match status" value="1"/>
</dbReference>
<dbReference type="GeneID" id="61221231"/>
<feature type="transmembrane region" description="Helical" evidence="6">
    <location>
        <begin position="219"/>
        <end position="238"/>
    </location>
</feature>
<dbReference type="RefSeq" id="WP_013162043.1">
    <property type="nucleotide sequence ID" value="NZ_HG975510.1"/>
</dbReference>
<accession>A0A068VUU7</accession>
<reference evidence="8" key="1">
    <citation type="submission" date="2014-08" db="EMBL/GenBank/DDBJ databases">
        <authorList>
            <person name="Falentin Helene"/>
        </authorList>
    </citation>
    <scope>NUCLEOTIDE SEQUENCE</scope>
</reference>
<dbReference type="AlphaFoldDB" id="A0A068VUU7"/>
<evidence type="ECO:0000256" key="1">
    <source>
        <dbReference type="ARBA" id="ARBA00004651"/>
    </source>
</evidence>
<keyword evidence="3 6" id="KW-0812">Transmembrane</keyword>
<dbReference type="InterPro" id="IPR018076">
    <property type="entry name" value="T2SS_GspF_dom"/>
</dbReference>
<proteinExistence type="predicted"/>
<evidence type="ECO:0000256" key="4">
    <source>
        <dbReference type="ARBA" id="ARBA00022989"/>
    </source>
</evidence>
<organism evidence="8">
    <name type="scientific">Propionibacterium freudenreichii subsp. freudenreichii</name>
    <dbReference type="NCBI Taxonomy" id="66712"/>
    <lineage>
        <taxon>Bacteria</taxon>
        <taxon>Bacillati</taxon>
        <taxon>Actinomycetota</taxon>
        <taxon>Actinomycetes</taxon>
        <taxon>Propionibacteriales</taxon>
        <taxon>Propionibacteriaceae</taxon>
        <taxon>Propionibacterium</taxon>
    </lineage>
</organism>
<dbReference type="PANTHER" id="PTHR35007:SF3">
    <property type="entry name" value="POSSIBLE CONSERVED ALANINE RICH MEMBRANE PROTEIN"/>
    <property type="match status" value="1"/>
</dbReference>
<keyword evidence="5 6" id="KW-0472">Membrane</keyword>
<evidence type="ECO:0000256" key="6">
    <source>
        <dbReference type="SAM" id="Phobius"/>
    </source>
</evidence>
<evidence type="ECO:0000256" key="5">
    <source>
        <dbReference type="ARBA" id="ARBA00023136"/>
    </source>
</evidence>
<feature type="transmembrane region" description="Helical" evidence="6">
    <location>
        <begin position="250"/>
        <end position="269"/>
    </location>
</feature>
<evidence type="ECO:0000256" key="3">
    <source>
        <dbReference type="ARBA" id="ARBA00022692"/>
    </source>
</evidence>
<dbReference type="PANTHER" id="PTHR35007">
    <property type="entry name" value="INTEGRAL MEMBRANE PROTEIN-RELATED"/>
    <property type="match status" value="1"/>
</dbReference>
<evidence type="ECO:0000259" key="7">
    <source>
        <dbReference type="Pfam" id="PF00482"/>
    </source>
</evidence>
<protein>
    <submittedName>
        <fullName evidence="8">Hypothetical membrane protein</fullName>
    </submittedName>
</protein>
<name>A0A068VUU7_PROFF</name>